<sequence>MQKITIVICNYNHGRFLADAIDSSLSQDYPETGVLVIDDGSTDGSREIVESYAGRIRALYKENGGQVSAYNDAVNMIDTEFVILLDSDDLLYKGAVSEVMQAFEAGDSVKVQFRLDVVDSAGKPSGKYVPHSVAPVDCGRLLRRGWLYPSPPASGNAYRTSALKKIFPVPEASSNRYGADFYAIYGVALLGAIAMIPKSLGAYRVHRTENTGIDFANSDSIDKAPRALTKRWSILRQLARSRLGIELPPSFHDFSLEKAYFCSAVYRASFAKRWRWVSRQSHGYLRSIVANPFWSYKKKIGMLALSSLCLLPYSPLSDFAVRYISNPLARRRL</sequence>
<keyword evidence="2" id="KW-0614">Plasmid</keyword>
<dbReference type="GO" id="GO:0016740">
    <property type="term" value="F:transferase activity"/>
    <property type="evidence" value="ECO:0007669"/>
    <property type="project" value="UniProtKB-KW"/>
</dbReference>
<dbReference type="SUPFAM" id="SSF53448">
    <property type="entry name" value="Nucleotide-diphospho-sugar transferases"/>
    <property type="match status" value="1"/>
</dbReference>
<dbReference type="InterPro" id="IPR001173">
    <property type="entry name" value="Glyco_trans_2-like"/>
</dbReference>
<geneLocation type="plasmid" evidence="2 3">
    <name>pl1WSM5005</name>
</geneLocation>
<reference evidence="2" key="1">
    <citation type="submission" date="2016-09" db="EMBL/GenBank/DDBJ databases">
        <title>The Complete Genome of Burkholderia sprentiae wsm5005.</title>
        <authorList>
            <person name="De Meyer S."/>
            <person name="Wang P."/>
            <person name="Terpolilli J."/>
        </authorList>
    </citation>
    <scope>NUCLEOTIDE SEQUENCE [LARGE SCALE GENOMIC DNA]</scope>
    <source>
        <strain evidence="2">WSM5005</strain>
        <plasmid evidence="2">pl1WSM5005</plasmid>
    </source>
</reference>
<evidence type="ECO:0000313" key="3">
    <source>
        <dbReference type="Proteomes" id="UP000179860"/>
    </source>
</evidence>
<dbReference type="Gene3D" id="3.90.550.10">
    <property type="entry name" value="Spore Coat Polysaccharide Biosynthesis Protein SpsA, Chain A"/>
    <property type="match status" value="1"/>
</dbReference>
<organism evidence="2 3">
    <name type="scientific">Paraburkholderia sprentiae WSM5005</name>
    <dbReference type="NCBI Taxonomy" id="754502"/>
    <lineage>
        <taxon>Bacteria</taxon>
        <taxon>Pseudomonadati</taxon>
        <taxon>Pseudomonadota</taxon>
        <taxon>Betaproteobacteria</taxon>
        <taxon>Burkholderiales</taxon>
        <taxon>Burkholderiaceae</taxon>
        <taxon>Paraburkholderia</taxon>
    </lineage>
</organism>
<dbReference type="Pfam" id="PF00535">
    <property type="entry name" value="Glycos_transf_2"/>
    <property type="match status" value="1"/>
</dbReference>
<dbReference type="Proteomes" id="UP000179860">
    <property type="component" value="Plasmid pl1WSM5005"/>
</dbReference>
<dbReference type="OrthoDB" id="8564828at2"/>
<feature type="domain" description="Glycosyltransferase 2-like" evidence="1">
    <location>
        <begin position="5"/>
        <end position="123"/>
    </location>
</feature>
<gene>
    <name evidence="2" type="ORF">BJG93_32130</name>
</gene>
<evidence type="ECO:0000313" key="2">
    <source>
        <dbReference type="EMBL" id="APA90066.1"/>
    </source>
</evidence>
<dbReference type="RefSeq" id="WP_027194564.1">
    <property type="nucleotide sequence ID" value="NZ_CP017563.2"/>
</dbReference>
<dbReference type="PANTHER" id="PTHR43685:SF11">
    <property type="entry name" value="GLYCOSYLTRANSFERASE TAGX-RELATED"/>
    <property type="match status" value="1"/>
</dbReference>
<accession>A0A1I9YV26</accession>
<dbReference type="CDD" id="cd00761">
    <property type="entry name" value="Glyco_tranf_GTA_type"/>
    <property type="match status" value="1"/>
</dbReference>
<dbReference type="AlphaFoldDB" id="A0A1I9YV26"/>
<evidence type="ECO:0000259" key="1">
    <source>
        <dbReference type="Pfam" id="PF00535"/>
    </source>
</evidence>
<dbReference type="KEGG" id="pspw:BJG93_32130"/>
<name>A0A1I9YV26_9BURK</name>
<proteinExistence type="predicted"/>
<reference evidence="2" key="2">
    <citation type="submission" date="2021-06" db="EMBL/GenBank/DDBJ databases">
        <authorList>
            <person name="Rogers T.H."/>
            <person name="Ramsay J.P."/>
            <person name="Wang P."/>
            <person name="Terpolilli J."/>
        </authorList>
    </citation>
    <scope>NUCLEOTIDE SEQUENCE [LARGE SCALE GENOMIC DNA]</scope>
    <source>
        <strain evidence="2">WSM5005</strain>
        <plasmid evidence="2">pl1WSM5005</plasmid>
    </source>
</reference>
<keyword evidence="3" id="KW-1185">Reference proteome</keyword>
<dbReference type="EMBL" id="CP017563">
    <property type="protein sequence ID" value="APA90066.1"/>
    <property type="molecule type" value="Genomic_DNA"/>
</dbReference>
<dbReference type="InterPro" id="IPR029044">
    <property type="entry name" value="Nucleotide-diphossugar_trans"/>
</dbReference>
<protein>
    <submittedName>
        <fullName evidence="2">Glycosyltransferase family 2 protein</fullName>
    </submittedName>
</protein>
<dbReference type="InterPro" id="IPR050834">
    <property type="entry name" value="Glycosyltransf_2"/>
</dbReference>
<dbReference type="PANTHER" id="PTHR43685">
    <property type="entry name" value="GLYCOSYLTRANSFERASE"/>
    <property type="match status" value="1"/>
</dbReference>